<organism evidence="2 3">
    <name type="scientific">Halarchaeum nitratireducens</name>
    <dbReference type="NCBI Taxonomy" id="489913"/>
    <lineage>
        <taxon>Archaea</taxon>
        <taxon>Methanobacteriati</taxon>
        <taxon>Methanobacteriota</taxon>
        <taxon>Stenosarchaea group</taxon>
        <taxon>Halobacteria</taxon>
        <taxon>Halobacteriales</taxon>
        <taxon>Halobacteriaceae</taxon>
    </lineage>
</organism>
<dbReference type="GO" id="GO:0006465">
    <property type="term" value="P:signal peptide processing"/>
    <property type="evidence" value="ECO:0007669"/>
    <property type="project" value="InterPro"/>
</dbReference>
<comment type="caution">
    <text evidence="2">The sequence shown here is derived from an EMBL/GenBank/DDBJ whole genome shotgun (WGS) entry which is preliminary data.</text>
</comment>
<keyword evidence="3" id="KW-1185">Reference proteome</keyword>
<sequence>MTPRRVLSLAGQAFVAVVVLSLIAGQVLGYPVLLGYVTTGSMTGTIDPGDGFIAVPSAVSGDVDEGDVVTFQAQELHGGGLTTHRIVDRTGRGFTTKGDANPFPDQDGGEPPVKRAQIVAHALQVNGHIVTIPHLGTAVMGVRDAVSSTQRQLAVLTGSRSLLGSSGLTYLLFALSFALYLFDVVADRGAEKERERERERERNAAVSSRAVIGVLAAVLVVTATAAMVVPAGTQQYGVVSAEFQSDRPTVIPAGGSSTLTYPVDNGGVVPIDVYLEPASDGVTAAPAQVHVSSRSVVNASVTLHAPPDTGYYRRYVTEYRYLALLPRPVLAVAHDVHPWLPIVLVDAELAAMMVLLGSVLLDDGRIRARTRDSRHNRSLLARIRRALTR</sequence>
<feature type="transmembrane region" description="Helical" evidence="1">
    <location>
        <begin position="206"/>
        <end position="229"/>
    </location>
</feature>
<evidence type="ECO:0008006" key="4">
    <source>
        <dbReference type="Google" id="ProtNLM"/>
    </source>
</evidence>
<dbReference type="CDD" id="cd06530">
    <property type="entry name" value="S26_SPase_I"/>
    <property type="match status" value="1"/>
</dbReference>
<gene>
    <name evidence="2" type="ORF">GCM10009021_25410</name>
</gene>
<accession>A0A830GE59</accession>
<keyword evidence="1" id="KW-0812">Transmembrane</keyword>
<protein>
    <recommendedName>
        <fullName evidence="4">Signal peptidase I</fullName>
    </recommendedName>
</protein>
<dbReference type="RefSeq" id="WP_188879427.1">
    <property type="nucleotide sequence ID" value="NZ_BMOQ01000007.1"/>
</dbReference>
<dbReference type="AlphaFoldDB" id="A0A830GE59"/>
<evidence type="ECO:0000313" key="3">
    <source>
        <dbReference type="Proteomes" id="UP000608850"/>
    </source>
</evidence>
<dbReference type="InterPro" id="IPR019533">
    <property type="entry name" value="Peptidase_S26"/>
</dbReference>
<dbReference type="Proteomes" id="UP000608850">
    <property type="component" value="Unassembled WGS sequence"/>
</dbReference>
<dbReference type="EMBL" id="BMOQ01000007">
    <property type="protein sequence ID" value="GGN22740.1"/>
    <property type="molecule type" value="Genomic_DNA"/>
</dbReference>
<feature type="transmembrane region" description="Helical" evidence="1">
    <location>
        <begin position="339"/>
        <end position="361"/>
    </location>
</feature>
<evidence type="ECO:0000256" key="1">
    <source>
        <dbReference type="SAM" id="Phobius"/>
    </source>
</evidence>
<dbReference type="GO" id="GO:0004252">
    <property type="term" value="F:serine-type endopeptidase activity"/>
    <property type="evidence" value="ECO:0007669"/>
    <property type="project" value="InterPro"/>
</dbReference>
<feature type="transmembrane region" description="Helical" evidence="1">
    <location>
        <begin position="167"/>
        <end position="186"/>
    </location>
</feature>
<evidence type="ECO:0000313" key="2">
    <source>
        <dbReference type="EMBL" id="GGN22740.1"/>
    </source>
</evidence>
<name>A0A830GE59_9EURY</name>
<keyword evidence="1" id="KW-1133">Transmembrane helix</keyword>
<dbReference type="OrthoDB" id="50404at2157"/>
<keyword evidence="1" id="KW-0472">Membrane</keyword>
<reference evidence="2 3" key="1">
    <citation type="journal article" date="2019" name="Int. J. Syst. Evol. Microbiol.">
        <title>The Global Catalogue of Microorganisms (GCM) 10K type strain sequencing project: providing services to taxonomists for standard genome sequencing and annotation.</title>
        <authorList>
            <consortium name="The Broad Institute Genomics Platform"/>
            <consortium name="The Broad Institute Genome Sequencing Center for Infectious Disease"/>
            <person name="Wu L."/>
            <person name="Ma J."/>
        </authorList>
    </citation>
    <scope>NUCLEOTIDE SEQUENCE [LARGE SCALE GENOMIC DNA]</scope>
    <source>
        <strain evidence="2 3">JCM 16331</strain>
    </source>
</reference>
<proteinExistence type="predicted"/>